<proteinExistence type="predicted"/>
<evidence type="ECO:0000256" key="1">
    <source>
        <dbReference type="SAM" id="SignalP"/>
    </source>
</evidence>
<sequence>MKRYFALPLLLVALGLVSVDAGASTLTTLSFVIDIEEHCGEGSVGCDNVSYVGTSKKTGKRIKLRGKSMHTLCADGVTPCRFLGYEFRNGTTLYEVQEDGTLVIMQGKKVLLQETGEWD</sequence>
<protein>
    <recommendedName>
        <fullName evidence="4">DUF306 domain-containing protein</fullName>
    </recommendedName>
</protein>
<reference evidence="2 3" key="1">
    <citation type="journal article" date="2024" name="Chem. Sci.">
        <title>Discovery of megapolipeptins by genome mining of a Burkholderiales bacteria collection.</title>
        <authorList>
            <person name="Paulo B.S."/>
            <person name="Recchia M.J.J."/>
            <person name="Lee S."/>
            <person name="Fergusson C.H."/>
            <person name="Romanowski S.B."/>
            <person name="Hernandez A."/>
            <person name="Krull N."/>
            <person name="Liu D.Y."/>
            <person name="Cavanagh H."/>
            <person name="Bos A."/>
            <person name="Gray C.A."/>
            <person name="Murphy B.T."/>
            <person name="Linington R.G."/>
            <person name="Eustaquio A.S."/>
        </authorList>
    </citation>
    <scope>NUCLEOTIDE SEQUENCE [LARGE SCALE GENOMIC DNA]</scope>
    <source>
        <strain evidence="2 3">RL21-008-BIB-B</strain>
    </source>
</reference>
<feature type="chain" id="PRO_5045538497" description="DUF306 domain-containing protein" evidence="1">
    <location>
        <begin position="24"/>
        <end position="119"/>
    </location>
</feature>
<accession>A0ABW8Z1K9</accession>
<comment type="caution">
    <text evidence="2">The sequence shown here is derived from an EMBL/GenBank/DDBJ whole genome shotgun (WGS) entry which is preliminary data.</text>
</comment>
<keyword evidence="3" id="KW-1185">Reference proteome</keyword>
<dbReference type="EMBL" id="JAQQFR010000001">
    <property type="protein sequence ID" value="MFL9877012.1"/>
    <property type="molecule type" value="Genomic_DNA"/>
</dbReference>
<keyword evidence="1" id="KW-0732">Signal</keyword>
<gene>
    <name evidence="2" type="ORF">PQR63_01355</name>
</gene>
<dbReference type="Proteomes" id="UP001629214">
    <property type="component" value="Unassembled WGS sequence"/>
</dbReference>
<dbReference type="RefSeq" id="WP_408164963.1">
    <property type="nucleotide sequence ID" value="NZ_JAQQFR010000001.1"/>
</dbReference>
<name>A0ABW8Z1K9_9BURK</name>
<evidence type="ECO:0008006" key="4">
    <source>
        <dbReference type="Google" id="ProtNLM"/>
    </source>
</evidence>
<organism evidence="2 3">
    <name type="scientific">Herbaspirillum rhizosphaerae</name>
    <dbReference type="NCBI Taxonomy" id="346179"/>
    <lineage>
        <taxon>Bacteria</taxon>
        <taxon>Pseudomonadati</taxon>
        <taxon>Pseudomonadota</taxon>
        <taxon>Betaproteobacteria</taxon>
        <taxon>Burkholderiales</taxon>
        <taxon>Oxalobacteraceae</taxon>
        <taxon>Herbaspirillum</taxon>
    </lineage>
</organism>
<feature type="signal peptide" evidence="1">
    <location>
        <begin position="1"/>
        <end position="23"/>
    </location>
</feature>
<evidence type="ECO:0000313" key="2">
    <source>
        <dbReference type="EMBL" id="MFL9877012.1"/>
    </source>
</evidence>
<evidence type="ECO:0000313" key="3">
    <source>
        <dbReference type="Proteomes" id="UP001629214"/>
    </source>
</evidence>